<organism evidence="1 2">
    <name type="scientific">Singulisphaera acidiphila (strain ATCC BAA-1392 / DSM 18658 / VKM B-2454 / MOB10)</name>
    <dbReference type="NCBI Taxonomy" id="886293"/>
    <lineage>
        <taxon>Bacteria</taxon>
        <taxon>Pseudomonadati</taxon>
        <taxon>Planctomycetota</taxon>
        <taxon>Planctomycetia</taxon>
        <taxon>Isosphaerales</taxon>
        <taxon>Isosphaeraceae</taxon>
        <taxon>Singulisphaera</taxon>
    </lineage>
</organism>
<gene>
    <name evidence="1" type="ordered locus">Sinac_0183</name>
</gene>
<evidence type="ECO:0000313" key="1">
    <source>
        <dbReference type="EMBL" id="AGA24634.1"/>
    </source>
</evidence>
<protein>
    <recommendedName>
        <fullName evidence="3">DUF4058 domain-containing protein</fullName>
    </recommendedName>
</protein>
<dbReference type="Proteomes" id="UP000010798">
    <property type="component" value="Chromosome"/>
</dbReference>
<proteinExistence type="predicted"/>
<dbReference type="KEGG" id="saci:Sinac_0183"/>
<dbReference type="STRING" id="886293.Sinac_0183"/>
<dbReference type="Pfam" id="PF13267">
    <property type="entry name" value="DUF4058"/>
    <property type="match status" value="1"/>
</dbReference>
<evidence type="ECO:0008006" key="3">
    <source>
        <dbReference type="Google" id="ProtNLM"/>
    </source>
</evidence>
<dbReference type="EMBL" id="CP003364">
    <property type="protein sequence ID" value="AGA24634.1"/>
    <property type="molecule type" value="Genomic_DNA"/>
</dbReference>
<dbReference type="RefSeq" id="WP_015243819.1">
    <property type="nucleotide sequence ID" value="NC_019892.1"/>
</dbReference>
<reference evidence="1 2" key="1">
    <citation type="submission" date="2012-02" db="EMBL/GenBank/DDBJ databases">
        <title>Complete sequence of chromosome of Singulisphaera acidiphila DSM 18658.</title>
        <authorList>
            <consortium name="US DOE Joint Genome Institute (JGI-PGF)"/>
            <person name="Lucas S."/>
            <person name="Copeland A."/>
            <person name="Lapidus A."/>
            <person name="Glavina del Rio T."/>
            <person name="Dalin E."/>
            <person name="Tice H."/>
            <person name="Bruce D."/>
            <person name="Goodwin L."/>
            <person name="Pitluck S."/>
            <person name="Peters L."/>
            <person name="Ovchinnikova G."/>
            <person name="Chertkov O."/>
            <person name="Kyrpides N."/>
            <person name="Mavromatis K."/>
            <person name="Ivanova N."/>
            <person name="Brettin T."/>
            <person name="Detter J.C."/>
            <person name="Han C."/>
            <person name="Larimer F."/>
            <person name="Land M."/>
            <person name="Hauser L."/>
            <person name="Markowitz V."/>
            <person name="Cheng J.-F."/>
            <person name="Hugenholtz P."/>
            <person name="Woyke T."/>
            <person name="Wu D."/>
            <person name="Tindall B."/>
            <person name="Pomrenke H."/>
            <person name="Brambilla E."/>
            <person name="Klenk H.-P."/>
            <person name="Eisen J.A."/>
        </authorList>
    </citation>
    <scope>NUCLEOTIDE SEQUENCE [LARGE SCALE GENOMIC DNA]</scope>
    <source>
        <strain evidence="2">ATCC BAA-1392 / DSM 18658 / VKM B-2454 / MOB10</strain>
    </source>
</reference>
<sequence>MPSPFPGMDPYLEAPAIWPDLHDALASEIRNELNQTLPTPYYARLEMRPELGIVEERKVTQRIVPDITVVRHPLPRPAQGATAVVDRPRREISSSIDIVIHIDKIRHHFIEIRDSLQGHKLITLIEILSPSNKRSGPDRDAYRRKQHEVLESDANLIEIDLLRSGDRVLPDLNLAAMLDEVDPAPDYVVLVNRAWRRAESVGYEVFPFSLREWLPCIPVPLKQEESEVPLDLQYVFNRAYDGGPYRRGAVDYARPPSPSLSEADAAWAELLLRDRN</sequence>
<evidence type="ECO:0000313" key="2">
    <source>
        <dbReference type="Proteomes" id="UP000010798"/>
    </source>
</evidence>
<dbReference type="eggNOG" id="ENOG5032UVP">
    <property type="taxonomic scope" value="Bacteria"/>
</dbReference>
<dbReference type="AlphaFoldDB" id="L0D5C4"/>
<dbReference type="InterPro" id="IPR025132">
    <property type="entry name" value="DUF4058"/>
</dbReference>
<dbReference type="HOGENOM" id="CLU_093165_0_0_0"/>
<keyword evidence="2" id="KW-1185">Reference proteome</keyword>
<dbReference type="OrthoDB" id="272536at2"/>
<accession>L0D5C4</accession>
<name>L0D5C4_SINAD</name>